<keyword evidence="11" id="KW-1185">Reference proteome</keyword>
<dbReference type="SUPFAM" id="SSF103473">
    <property type="entry name" value="MFS general substrate transporter"/>
    <property type="match status" value="1"/>
</dbReference>
<evidence type="ECO:0000256" key="7">
    <source>
        <dbReference type="SAM" id="MobiDB-lite"/>
    </source>
</evidence>
<evidence type="ECO:0000256" key="1">
    <source>
        <dbReference type="ARBA" id="ARBA00004141"/>
    </source>
</evidence>
<sequence length="568" mass="60752">MTVIDKQEDASGSPVENRHYYGRSTSPADESNDKSNNQVSEATPAITEPEVPPRDINGWKWYLTLASILASTFLYALDATVVADLQPVIVQELGGIEKLPWLSVAFLLSATATNLVWGRMYGHFTAKWFYIFHVTIFEIGSAICGAAPSINVMILGRAIAGIGGSGLYVGCMTLIATTTTIAERPVYISCTGLTWGLGIVLGPVIGGAFSESSVGWRWAFYINLFIGAVCAPFYIFLIPSKDPRPGASVKERLSELDYLGIVLQAGLLTALILGINMGGIIYPWNSGKIIAMFVVFGVLWILPGFQQVWTVGTTLPRRIIPVQFFKSRTVLLLFGATAAGGACAFVPIYMVPLFFQFTRADEPLDAGVRLLPFVVVMVVFVFVNGNLMARLGHYMPWFLVGGLFTAAGAALMNTVGQVTSESRVYGYTVLLGAGVGMFLQASFPVTQAVVAAENIAPAIGFITLAQFVGITIALAIANAILLNSSQQRIQRILPNVPASEIQLAILGAHSDLVQNLSLDLKTQVLDAIVDAIAETYILVIVGGALVAVSGLLMRRQKLFGAGSGVVVA</sequence>
<feature type="transmembrane region" description="Helical" evidence="8">
    <location>
        <begin position="99"/>
        <end position="117"/>
    </location>
</feature>
<evidence type="ECO:0000256" key="2">
    <source>
        <dbReference type="ARBA" id="ARBA00007520"/>
    </source>
</evidence>
<dbReference type="InterPro" id="IPR011701">
    <property type="entry name" value="MFS"/>
</dbReference>
<evidence type="ECO:0000259" key="9">
    <source>
        <dbReference type="PROSITE" id="PS50850"/>
    </source>
</evidence>
<dbReference type="OrthoDB" id="10021397at2759"/>
<feature type="transmembrane region" description="Helical" evidence="8">
    <location>
        <begin position="218"/>
        <end position="237"/>
    </location>
</feature>
<keyword evidence="5 8" id="KW-1133">Transmembrane helix</keyword>
<feature type="region of interest" description="Disordered" evidence="7">
    <location>
        <begin position="1"/>
        <end position="51"/>
    </location>
</feature>
<evidence type="ECO:0000256" key="6">
    <source>
        <dbReference type="ARBA" id="ARBA00023136"/>
    </source>
</evidence>
<proteinExistence type="inferred from homology"/>
<comment type="caution">
    <text evidence="10">The sequence shown here is derived from an EMBL/GenBank/DDBJ whole genome shotgun (WGS) entry which is preliminary data.</text>
</comment>
<name>A0A9W4P3W1_9EURO</name>
<organism evidence="10 11">
    <name type="scientific">Penicillium egyptiacum</name>
    <dbReference type="NCBI Taxonomy" id="1303716"/>
    <lineage>
        <taxon>Eukaryota</taxon>
        <taxon>Fungi</taxon>
        <taxon>Dikarya</taxon>
        <taxon>Ascomycota</taxon>
        <taxon>Pezizomycotina</taxon>
        <taxon>Eurotiomycetes</taxon>
        <taxon>Eurotiomycetidae</taxon>
        <taxon>Eurotiales</taxon>
        <taxon>Aspergillaceae</taxon>
        <taxon>Penicillium</taxon>
    </lineage>
</organism>
<feature type="domain" description="Major facilitator superfamily (MFS) profile" evidence="9">
    <location>
        <begin position="64"/>
        <end position="558"/>
    </location>
</feature>
<keyword evidence="3" id="KW-0813">Transport</keyword>
<dbReference type="EMBL" id="CAJVRC010000846">
    <property type="protein sequence ID" value="CAG8893440.1"/>
    <property type="molecule type" value="Genomic_DNA"/>
</dbReference>
<dbReference type="InterPro" id="IPR020846">
    <property type="entry name" value="MFS_dom"/>
</dbReference>
<evidence type="ECO:0000313" key="10">
    <source>
        <dbReference type="EMBL" id="CAG8893440.1"/>
    </source>
</evidence>
<evidence type="ECO:0000256" key="3">
    <source>
        <dbReference type="ARBA" id="ARBA00022448"/>
    </source>
</evidence>
<evidence type="ECO:0000256" key="8">
    <source>
        <dbReference type="SAM" id="Phobius"/>
    </source>
</evidence>
<feature type="transmembrane region" description="Helical" evidence="8">
    <location>
        <begin position="129"/>
        <end position="148"/>
    </location>
</feature>
<evidence type="ECO:0000313" key="11">
    <source>
        <dbReference type="Proteomes" id="UP001154252"/>
    </source>
</evidence>
<dbReference type="GO" id="GO:0005886">
    <property type="term" value="C:plasma membrane"/>
    <property type="evidence" value="ECO:0007669"/>
    <property type="project" value="TreeGrafter"/>
</dbReference>
<feature type="transmembrane region" description="Helical" evidence="8">
    <location>
        <begin position="61"/>
        <end position="79"/>
    </location>
</feature>
<feature type="transmembrane region" description="Helical" evidence="8">
    <location>
        <begin position="535"/>
        <end position="553"/>
    </location>
</feature>
<feature type="transmembrane region" description="Helical" evidence="8">
    <location>
        <begin position="289"/>
        <end position="309"/>
    </location>
</feature>
<feature type="transmembrane region" description="Helical" evidence="8">
    <location>
        <begin position="154"/>
        <end position="174"/>
    </location>
</feature>
<dbReference type="PROSITE" id="PS50850">
    <property type="entry name" value="MFS"/>
    <property type="match status" value="1"/>
</dbReference>
<evidence type="ECO:0000256" key="5">
    <source>
        <dbReference type="ARBA" id="ARBA00022989"/>
    </source>
</evidence>
<accession>A0A9W4P3W1</accession>
<dbReference type="InterPro" id="IPR036259">
    <property type="entry name" value="MFS_trans_sf"/>
</dbReference>
<feature type="transmembrane region" description="Helical" evidence="8">
    <location>
        <begin position="424"/>
        <end position="443"/>
    </location>
</feature>
<dbReference type="PANTHER" id="PTHR23501:SF12">
    <property type="entry name" value="MAJOR FACILITATOR SUPERFAMILY (MFS) PROFILE DOMAIN-CONTAINING PROTEIN-RELATED"/>
    <property type="match status" value="1"/>
</dbReference>
<evidence type="ECO:0000256" key="4">
    <source>
        <dbReference type="ARBA" id="ARBA00022692"/>
    </source>
</evidence>
<dbReference type="FunFam" id="1.20.1250.20:FF:000429">
    <property type="entry name" value="MFS drug efflux transporter, putative"/>
    <property type="match status" value="1"/>
</dbReference>
<keyword evidence="6 8" id="KW-0472">Membrane</keyword>
<dbReference type="PANTHER" id="PTHR23501">
    <property type="entry name" value="MAJOR FACILITATOR SUPERFAMILY"/>
    <property type="match status" value="1"/>
</dbReference>
<comment type="similarity">
    <text evidence="2">Belongs to the major facilitator superfamily. TCR/Tet family.</text>
</comment>
<keyword evidence="4 8" id="KW-0812">Transmembrane</keyword>
<comment type="subcellular location">
    <subcellularLocation>
        <location evidence="1">Membrane</location>
        <topology evidence="1">Multi-pass membrane protein</topology>
    </subcellularLocation>
</comment>
<dbReference type="Gene3D" id="1.20.1250.20">
    <property type="entry name" value="MFS general substrate transporter like domains"/>
    <property type="match status" value="2"/>
</dbReference>
<feature type="transmembrane region" description="Helical" evidence="8">
    <location>
        <begin position="330"/>
        <end position="350"/>
    </location>
</feature>
<feature type="compositionally biased region" description="Polar residues" evidence="7">
    <location>
        <begin position="23"/>
        <end position="41"/>
    </location>
</feature>
<feature type="transmembrane region" description="Helical" evidence="8">
    <location>
        <begin position="370"/>
        <end position="387"/>
    </location>
</feature>
<feature type="transmembrane region" description="Helical" evidence="8">
    <location>
        <begin position="394"/>
        <end position="412"/>
    </location>
</feature>
<dbReference type="Pfam" id="PF07690">
    <property type="entry name" value="MFS_1"/>
    <property type="match status" value="1"/>
</dbReference>
<dbReference type="Proteomes" id="UP001154252">
    <property type="component" value="Unassembled WGS sequence"/>
</dbReference>
<protein>
    <recommendedName>
        <fullName evidence="9">Major facilitator superfamily (MFS) profile domain-containing protein</fullName>
    </recommendedName>
</protein>
<dbReference type="AlphaFoldDB" id="A0A9W4P3W1"/>
<feature type="transmembrane region" description="Helical" evidence="8">
    <location>
        <begin position="455"/>
        <end position="481"/>
    </location>
</feature>
<feature type="transmembrane region" description="Helical" evidence="8">
    <location>
        <begin position="258"/>
        <end position="283"/>
    </location>
</feature>
<dbReference type="GO" id="GO:0022857">
    <property type="term" value="F:transmembrane transporter activity"/>
    <property type="evidence" value="ECO:0007669"/>
    <property type="project" value="InterPro"/>
</dbReference>
<reference evidence="10" key="1">
    <citation type="submission" date="2021-07" db="EMBL/GenBank/DDBJ databases">
        <authorList>
            <person name="Branca A.L. A."/>
        </authorList>
    </citation>
    <scope>NUCLEOTIDE SEQUENCE</scope>
</reference>
<feature type="transmembrane region" description="Helical" evidence="8">
    <location>
        <begin position="186"/>
        <end position="206"/>
    </location>
</feature>
<gene>
    <name evidence="10" type="ORF">PEGY_LOCUS3550</name>
</gene>